<dbReference type="EMBL" id="SLWY01000003">
    <property type="protein sequence ID" value="TCO83047.1"/>
    <property type="molecule type" value="Genomic_DNA"/>
</dbReference>
<feature type="transmembrane region" description="Helical" evidence="1">
    <location>
        <begin position="92"/>
        <end position="112"/>
    </location>
</feature>
<protein>
    <submittedName>
        <fullName evidence="3">Lipid-A-disaccharide synthase-like uncharacterized protein</fullName>
    </submittedName>
</protein>
<evidence type="ECO:0000313" key="4">
    <source>
        <dbReference type="Proteomes" id="UP000295765"/>
    </source>
</evidence>
<keyword evidence="1" id="KW-0812">Transmembrane</keyword>
<reference evidence="3 4" key="1">
    <citation type="submission" date="2019-03" db="EMBL/GenBank/DDBJ databases">
        <title>Genomic Encyclopedia of Type Strains, Phase IV (KMG-IV): sequencing the most valuable type-strain genomes for metagenomic binning, comparative biology and taxonomic classification.</title>
        <authorList>
            <person name="Goeker M."/>
        </authorList>
    </citation>
    <scope>NUCLEOTIDE SEQUENCE [LARGE SCALE GENOMIC DNA]</scope>
    <source>
        <strain evidence="3 4">DSM 25287</strain>
    </source>
</reference>
<dbReference type="Proteomes" id="UP000295765">
    <property type="component" value="Unassembled WGS sequence"/>
</dbReference>
<feature type="transmembrane region" description="Helical" evidence="1">
    <location>
        <begin position="6"/>
        <end position="25"/>
    </location>
</feature>
<feature type="domain" description="Lipid A biosynthesis N-terminal" evidence="2">
    <location>
        <begin position="11"/>
        <end position="82"/>
    </location>
</feature>
<sequence length="221" mass="25144">MFKLDPLWTSVGLLAQALFSARFLVQWILSERARKSLMPIHFWYFSIGGSALLLAYAAHQRDLVIVLGQMLGLAIYQRNLELIHRAEPGRRALSWFWPWLGFVVLGLAAGYASNPAHTTKVVEFHPFWSVFGLVGQTLFTGRFVLQWFASERAQGSVTPIHFWYLSMIGSSMLLTYAIAQRDPVIILGQTFGIVVYLRNLRLIRRQDRRRTKTAAATETAS</sequence>
<feature type="transmembrane region" description="Helical" evidence="1">
    <location>
        <begin position="127"/>
        <end position="149"/>
    </location>
</feature>
<feature type="domain" description="Lipid A biosynthesis N-terminal" evidence="2">
    <location>
        <begin position="131"/>
        <end position="202"/>
    </location>
</feature>
<feature type="transmembrane region" description="Helical" evidence="1">
    <location>
        <begin position="37"/>
        <end position="57"/>
    </location>
</feature>
<keyword evidence="1" id="KW-0472">Membrane</keyword>
<evidence type="ECO:0000256" key="1">
    <source>
        <dbReference type="SAM" id="Phobius"/>
    </source>
</evidence>
<keyword evidence="4" id="KW-1185">Reference proteome</keyword>
<dbReference type="GO" id="GO:0016020">
    <property type="term" value="C:membrane"/>
    <property type="evidence" value="ECO:0007669"/>
    <property type="project" value="GOC"/>
</dbReference>
<dbReference type="InterPro" id="IPR011499">
    <property type="entry name" value="Lipid_A_biosynth_N"/>
</dbReference>
<gene>
    <name evidence="3" type="ORF">EV699_10392</name>
</gene>
<name>A0A4V2SDE0_9GAMM</name>
<proteinExistence type="predicted"/>
<dbReference type="RefSeq" id="WP_132538726.1">
    <property type="nucleotide sequence ID" value="NZ_SLWY01000003.1"/>
</dbReference>
<comment type="caution">
    <text evidence="3">The sequence shown here is derived from an EMBL/GenBank/DDBJ whole genome shotgun (WGS) entry which is preliminary data.</text>
</comment>
<dbReference type="GO" id="GO:0008915">
    <property type="term" value="F:lipid-A-disaccharide synthase activity"/>
    <property type="evidence" value="ECO:0007669"/>
    <property type="project" value="InterPro"/>
</dbReference>
<dbReference type="AlphaFoldDB" id="A0A4V2SDE0"/>
<dbReference type="Pfam" id="PF07578">
    <property type="entry name" value="LAB_N"/>
    <property type="match status" value="2"/>
</dbReference>
<feature type="transmembrane region" description="Helical" evidence="1">
    <location>
        <begin position="185"/>
        <end position="203"/>
    </location>
</feature>
<dbReference type="SMART" id="SM01259">
    <property type="entry name" value="LAB_N"/>
    <property type="match status" value="2"/>
</dbReference>
<dbReference type="Gene3D" id="1.20.1280.290">
    <property type="match status" value="1"/>
</dbReference>
<feature type="transmembrane region" description="Helical" evidence="1">
    <location>
        <begin position="161"/>
        <end position="179"/>
    </location>
</feature>
<evidence type="ECO:0000259" key="2">
    <source>
        <dbReference type="SMART" id="SM01259"/>
    </source>
</evidence>
<accession>A0A4V2SDE0</accession>
<dbReference type="OrthoDB" id="9793186at2"/>
<dbReference type="GO" id="GO:0009245">
    <property type="term" value="P:lipid A biosynthetic process"/>
    <property type="evidence" value="ECO:0007669"/>
    <property type="project" value="InterPro"/>
</dbReference>
<organism evidence="3 4">
    <name type="scientific">Plasticicumulans lactativorans</name>
    <dbReference type="NCBI Taxonomy" id="1133106"/>
    <lineage>
        <taxon>Bacteria</taxon>
        <taxon>Pseudomonadati</taxon>
        <taxon>Pseudomonadota</taxon>
        <taxon>Gammaproteobacteria</taxon>
        <taxon>Candidatus Competibacteraceae</taxon>
        <taxon>Plasticicumulans</taxon>
    </lineage>
</organism>
<keyword evidence="1" id="KW-1133">Transmembrane helix</keyword>
<evidence type="ECO:0000313" key="3">
    <source>
        <dbReference type="EMBL" id="TCO83047.1"/>
    </source>
</evidence>